<keyword evidence="5" id="KW-0472">Membrane</keyword>
<keyword evidence="3" id="KW-0812">Transmembrane</keyword>
<evidence type="ECO:0000256" key="6">
    <source>
        <dbReference type="ARBA" id="ARBA00023237"/>
    </source>
</evidence>
<sequence>MKPYRTVSNAIVPRAAGLAAGLALCLFSCAAPAQNSAQDRDDTRLRLDHGLEQRQAERERALLEEENAARGDAAALANVDLDDPNALAAALYQAVNARRWVQARPLLQRYRALPQRDRMLELYAQGALARADGDLRGAERDYRALLELQADFLPAQLELARVLFENQLDREAEQRFQAIAAALDAGDAKTAGVRRTVETFLRALRNRRGWHGSFALGPTWNDNLNQSSASRTCLLAAPDGQCAIERTLPAAIEGGGLDFDAGLTRRQPLRGHHGLYLRSLLYGYSYRDHSAYNETTASASIGYSYASARHAFTAAPQFEYSAFGNRSLYGAWGARADWSWTISPRWLFKLEGDHKRMRYRRNDLAGYDGPTSAVYATLWRALPRQWLLFGGLDLARRETRRDTEAYLQRGARLGLSKQFDAGASLLLFVSLRKRRHDEWNATFQARRRDDEFNATAIVRLPRLAFAGFTPSLTFKRNRTASSIDWLYGYDRDSVSLKLERAF</sequence>
<keyword evidence="4" id="KW-0732">Signal</keyword>
<evidence type="ECO:0000256" key="4">
    <source>
        <dbReference type="ARBA" id="ARBA00022729"/>
    </source>
</evidence>
<dbReference type="InterPro" id="IPR057556">
    <property type="entry name" value="TPR_Slam"/>
</dbReference>
<evidence type="ECO:0000256" key="1">
    <source>
        <dbReference type="ARBA" id="ARBA00004571"/>
    </source>
</evidence>
<dbReference type="InterPro" id="IPR007655">
    <property type="entry name" value="Slam_C"/>
</dbReference>
<dbReference type="PATRIC" id="fig|69.6.peg.607"/>
<keyword evidence="2" id="KW-1134">Transmembrane beta strand</keyword>
<evidence type="ECO:0000259" key="8">
    <source>
        <dbReference type="Pfam" id="PF04575"/>
    </source>
</evidence>
<accession>A0A0S2DBT3</accession>
<feature type="domain" description="Surface lipoprotein assembly modifier N-terminal TPR repeats region" evidence="9">
    <location>
        <begin position="82"/>
        <end position="176"/>
    </location>
</feature>
<evidence type="ECO:0000259" key="9">
    <source>
        <dbReference type="Pfam" id="PF24575"/>
    </source>
</evidence>
<keyword evidence="6" id="KW-0998">Cell outer membrane</keyword>
<dbReference type="EMBL" id="CP013140">
    <property type="protein sequence ID" value="ALN55973.1"/>
    <property type="molecule type" value="Genomic_DNA"/>
</dbReference>
<protein>
    <submittedName>
        <fullName evidence="10">Uncharacterized protein</fullName>
    </submittedName>
</protein>
<dbReference type="Pfam" id="PF04575">
    <property type="entry name" value="SlipAM"/>
    <property type="match status" value="1"/>
</dbReference>
<dbReference type="STRING" id="69.GLE_0615"/>
<proteinExistence type="inferred from homology"/>
<evidence type="ECO:0000313" key="10">
    <source>
        <dbReference type="EMBL" id="ALN55973.1"/>
    </source>
</evidence>
<dbReference type="OrthoDB" id="7525402at2"/>
<dbReference type="GO" id="GO:0009279">
    <property type="term" value="C:cell outer membrane"/>
    <property type="evidence" value="ECO:0007669"/>
    <property type="project" value="UniProtKB-SubCell"/>
</dbReference>
<feature type="domain" description="Surface lipoprotein assembly modifier C-terminal" evidence="8">
    <location>
        <begin position="210"/>
        <end position="502"/>
    </location>
</feature>
<dbReference type="Proteomes" id="UP000061569">
    <property type="component" value="Chromosome"/>
</dbReference>
<dbReference type="AlphaFoldDB" id="A0A0S2DBT3"/>
<reference evidence="10 11" key="1">
    <citation type="submission" date="2015-11" db="EMBL/GenBank/DDBJ databases">
        <title>Genome sequences of Lysobacter enzymogenes strain C3 and Lysobacter antibioticus ATCC 29479.</title>
        <authorList>
            <person name="Kobayashi D.Y."/>
        </authorList>
    </citation>
    <scope>NUCLEOTIDE SEQUENCE [LARGE SCALE GENOMIC DNA]</scope>
    <source>
        <strain evidence="10 11">C3</strain>
    </source>
</reference>
<evidence type="ECO:0000256" key="5">
    <source>
        <dbReference type="ARBA" id="ARBA00023136"/>
    </source>
</evidence>
<evidence type="ECO:0000313" key="11">
    <source>
        <dbReference type="Proteomes" id="UP000061569"/>
    </source>
</evidence>
<organism evidence="10 11">
    <name type="scientific">Lysobacter enzymogenes</name>
    <dbReference type="NCBI Taxonomy" id="69"/>
    <lineage>
        <taxon>Bacteria</taxon>
        <taxon>Pseudomonadati</taxon>
        <taxon>Pseudomonadota</taxon>
        <taxon>Gammaproteobacteria</taxon>
        <taxon>Lysobacterales</taxon>
        <taxon>Lysobacteraceae</taxon>
        <taxon>Lysobacter</taxon>
    </lineage>
</organism>
<evidence type="ECO:0000256" key="3">
    <source>
        <dbReference type="ARBA" id="ARBA00022692"/>
    </source>
</evidence>
<comment type="similarity">
    <text evidence="7">Belongs to the Slam family.</text>
</comment>
<dbReference type="Pfam" id="PF24575">
    <property type="entry name" value="TPR_Slam"/>
    <property type="match status" value="1"/>
</dbReference>
<gene>
    <name evidence="10" type="ORF">GLE_0615</name>
</gene>
<comment type="subcellular location">
    <subcellularLocation>
        <location evidence="1">Cell outer membrane</location>
        <topology evidence="1">Multi-pass membrane protein</topology>
    </subcellularLocation>
</comment>
<dbReference type="KEGG" id="lez:GLE_0615"/>
<evidence type="ECO:0000256" key="2">
    <source>
        <dbReference type="ARBA" id="ARBA00022452"/>
    </source>
</evidence>
<name>A0A0S2DBT3_LYSEN</name>
<evidence type="ECO:0000256" key="7">
    <source>
        <dbReference type="ARBA" id="ARBA00023609"/>
    </source>
</evidence>